<dbReference type="PANTHER" id="PTHR30401:SF0">
    <property type="entry name" value="TRNA 2-SELENOURIDINE SYNTHASE"/>
    <property type="match status" value="1"/>
</dbReference>
<sequence>MSTYHQIPADQAFAKLDAFHHIIDVRTPLEFAEDHVPGAVNWPVLSNEERVTVGTLYRQDPLEARKVGAAMVARNIARHLDEQRDLMQKHWRPLVYCWRGGQRSGSMNWFLNQIGFKSLQLVGGYKAFRGEVIKTLADLPRQLRFVVLCGRTGTGKTRLLRHLAEQGEQVLDLEGLARHRGSVLGALPGEPQPSQKAFDTAMWQALSRLDPQRPVFVESESRKIGSVQLPEPLHQQLRDNGQCIWISMEEAGRVQLLLEDYAHFHAQPDAFGALLEGLVSLRGRERVRRWQSQASAGQWADVFGELMRDHYDPGYERSLTNHFPQLAKAPKVLLRDASEAELARAAAELRTLMVPPPGLTAAAPQLT</sequence>
<dbReference type="STRING" id="76731.RD2015_2097"/>
<dbReference type="Pfam" id="PF00581">
    <property type="entry name" value="Rhodanese"/>
    <property type="match status" value="1"/>
</dbReference>
<dbReference type="KEGG" id="rdp:RD2015_2097"/>
<evidence type="ECO:0000313" key="1">
    <source>
        <dbReference type="EMBL" id="ALV06572.1"/>
    </source>
</evidence>
<dbReference type="SUPFAM" id="SSF52540">
    <property type="entry name" value="P-loop containing nucleoside triphosphate hydrolases"/>
    <property type="match status" value="1"/>
</dbReference>
<dbReference type="NCBIfam" id="TIGR03167">
    <property type="entry name" value="tRNA_sel_U_synt"/>
    <property type="match status" value="1"/>
</dbReference>
<evidence type="ECO:0000313" key="2">
    <source>
        <dbReference type="Proteomes" id="UP000060699"/>
    </source>
</evidence>
<dbReference type="NCBIfam" id="NF008752">
    <property type="entry name" value="PRK11784.1-4"/>
    <property type="match status" value="1"/>
</dbReference>
<dbReference type="GO" id="GO:0043828">
    <property type="term" value="F:tRNA 2-selenouridine synthase activity"/>
    <property type="evidence" value="ECO:0007669"/>
    <property type="project" value="InterPro"/>
</dbReference>
<dbReference type="NCBIfam" id="NF008750">
    <property type="entry name" value="PRK11784.1-2"/>
    <property type="match status" value="1"/>
</dbReference>
<dbReference type="Proteomes" id="UP000060699">
    <property type="component" value="Chromosome"/>
</dbReference>
<name>A0A0U3MGE0_9BURK</name>
<dbReference type="InterPro" id="IPR017582">
    <property type="entry name" value="SelU"/>
</dbReference>
<dbReference type="InterPro" id="IPR001763">
    <property type="entry name" value="Rhodanese-like_dom"/>
</dbReference>
<dbReference type="PROSITE" id="PS50206">
    <property type="entry name" value="RHODANESE_3"/>
    <property type="match status" value="1"/>
</dbReference>
<dbReference type="RefSeq" id="WP_058934826.1">
    <property type="nucleotide sequence ID" value="NZ_CP013729.1"/>
</dbReference>
<dbReference type="Gene3D" id="3.40.250.10">
    <property type="entry name" value="Rhodanese-like domain"/>
    <property type="match status" value="1"/>
</dbReference>
<dbReference type="PATRIC" id="fig|76731.3.peg.2147"/>
<dbReference type="PANTHER" id="PTHR30401">
    <property type="entry name" value="TRNA 2-SELENOURIDINE SYNTHASE"/>
    <property type="match status" value="1"/>
</dbReference>
<dbReference type="SMART" id="SM00450">
    <property type="entry name" value="RHOD"/>
    <property type="match status" value="1"/>
</dbReference>
<dbReference type="SUPFAM" id="SSF52821">
    <property type="entry name" value="Rhodanese/Cell cycle control phosphatase"/>
    <property type="match status" value="1"/>
</dbReference>
<dbReference type="InterPro" id="IPR027417">
    <property type="entry name" value="P-loop_NTPase"/>
</dbReference>
<keyword evidence="2" id="KW-1185">Reference proteome</keyword>
<organism evidence="1 2">
    <name type="scientific">Roseateles depolymerans</name>
    <dbReference type="NCBI Taxonomy" id="76731"/>
    <lineage>
        <taxon>Bacteria</taxon>
        <taxon>Pseudomonadati</taxon>
        <taxon>Pseudomonadota</taxon>
        <taxon>Betaproteobacteria</taxon>
        <taxon>Burkholderiales</taxon>
        <taxon>Sphaerotilaceae</taxon>
        <taxon>Roseateles</taxon>
    </lineage>
</organism>
<gene>
    <name evidence="1" type="ORF">RD2015_2097</name>
</gene>
<dbReference type="Pfam" id="PF26341">
    <property type="entry name" value="AAA_SelU"/>
    <property type="match status" value="1"/>
</dbReference>
<accession>A0A0U3MGE0</accession>
<dbReference type="EMBL" id="CP013729">
    <property type="protein sequence ID" value="ALV06572.1"/>
    <property type="molecule type" value="Genomic_DNA"/>
</dbReference>
<proteinExistence type="predicted"/>
<dbReference type="InterPro" id="IPR058840">
    <property type="entry name" value="AAA_SelU"/>
</dbReference>
<dbReference type="InterPro" id="IPR036873">
    <property type="entry name" value="Rhodanese-like_dom_sf"/>
</dbReference>
<dbReference type="OrthoDB" id="9808735at2"/>
<protein>
    <submittedName>
        <fullName evidence="1">tRNA 2-selenouridine synthase</fullName>
    </submittedName>
</protein>
<dbReference type="GO" id="GO:0002098">
    <property type="term" value="P:tRNA wobble uridine modification"/>
    <property type="evidence" value="ECO:0007669"/>
    <property type="project" value="InterPro"/>
</dbReference>
<dbReference type="AlphaFoldDB" id="A0A0U3MGE0"/>
<reference evidence="1 2" key="1">
    <citation type="submission" date="2015-12" db="EMBL/GenBank/DDBJ databases">
        <title>Complete genome of Roseateles depolymerans KCTC 42856.</title>
        <authorList>
            <person name="Kim K.M."/>
        </authorList>
    </citation>
    <scope>NUCLEOTIDE SEQUENCE [LARGE SCALE GENOMIC DNA]</scope>
    <source>
        <strain evidence="1 2">KCTC 42856</strain>
    </source>
</reference>